<dbReference type="GO" id="GO:0009279">
    <property type="term" value="C:cell outer membrane"/>
    <property type="evidence" value="ECO:0007669"/>
    <property type="project" value="UniProtKB-SubCell"/>
</dbReference>
<comment type="subcellular location">
    <subcellularLocation>
        <location evidence="1">Cell outer membrane</location>
    </subcellularLocation>
</comment>
<dbReference type="Proteomes" id="UP000095576">
    <property type="component" value="Unassembled WGS sequence"/>
</dbReference>
<keyword evidence="5" id="KW-0998">Cell outer membrane</keyword>
<keyword evidence="3 6" id="KW-0732">Signal</keyword>
<feature type="domain" description="SusD-like N-terminal" evidence="8">
    <location>
        <begin position="44"/>
        <end position="230"/>
    </location>
</feature>
<evidence type="ECO:0000259" key="8">
    <source>
        <dbReference type="Pfam" id="PF14322"/>
    </source>
</evidence>
<dbReference type="Proteomes" id="UP001200544">
    <property type="component" value="Unassembled WGS sequence"/>
</dbReference>
<feature type="domain" description="RagB/SusD" evidence="7">
    <location>
        <begin position="352"/>
        <end position="670"/>
    </location>
</feature>
<protein>
    <submittedName>
        <fullName evidence="9 10">SusD family</fullName>
    </submittedName>
</protein>
<dbReference type="RefSeq" id="WP_055300060.1">
    <property type="nucleotide sequence ID" value="NZ_BAABZI010000004.1"/>
</dbReference>
<evidence type="ECO:0000313" key="11">
    <source>
        <dbReference type="EMBL" id="MCE9238224.1"/>
    </source>
</evidence>
<dbReference type="EMBL" id="WCRW01000008">
    <property type="protein sequence ID" value="KAB4455374.1"/>
    <property type="molecule type" value="Genomic_DNA"/>
</dbReference>
<evidence type="ECO:0000256" key="5">
    <source>
        <dbReference type="ARBA" id="ARBA00023237"/>
    </source>
</evidence>
<reference evidence="10 13" key="2">
    <citation type="journal article" date="2019" name="Nat. Med.">
        <title>A library of human gut bacterial isolates paired with longitudinal multiomics data enables mechanistic microbiome research.</title>
        <authorList>
            <person name="Poyet M."/>
            <person name="Groussin M."/>
            <person name="Gibbons S.M."/>
            <person name="Avila-Pacheco J."/>
            <person name="Jiang X."/>
            <person name="Kearney S.M."/>
            <person name="Perrotta A.R."/>
            <person name="Berdy B."/>
            <person name="Zhao S."/>
            <person name="Lieberman T.D."/>
            <person name="Swanson P.K."/>
            <person name="Smith M."/>
            <person name="Roesemann S."/>
            <person name="Alexander J.E."/>
            <person name="Rich S.A."/>
            <person name="Livny J."/>
            <person name="Vlamakis H."/>
            <person name="Clish C."/>
            <person name="Bullock K."/>
            <person name="Deik A."/>
            <person name="Scott J."/>
            <person name="Pierce K.A."/>
            <person name="Xavier R.J."/>
            <person name="Alm E.J."/>
        </authorList>
    </citation>
    <scope>NUCLEOTIDE SEQUENCE [LARGE SCALE GENOMIC DNA]</scope>
    <source>
        <strain evidence="10 13">BIOML-A160</strain>
    </source>
</reference>
<reference evidence="9 12" key="1">
    <citation type="submission" date="2015-09" db="EMBL/GenBank/DDBJ databases">
        <authorList>
            <consortium name="Pathogen Informatics"/>
        </authorList>
    </citation>
    <scope>NUCLEOTIDE SEQUENCE [LARGE SCALE GENOMIC DNA]</scope>
    <source>
        <strain evidence="9 12">2789STDY5834899</strain>
    </source>
</reference>
<accession>A0A174PJZ5</accession>
<dbReference type="Proteomes" id="UP000436825">
    <property type="component" value="Unassembled WGS sequence"/>
</dbReference>
<evidence type="ECO:0000313" key="10">
    <source>
        <dbReference type="EMBL" id="KAB4455374.1"/>
    </source>
</evidence>
<dbReference type="InterPro" id="IPR011990">
    <property type="entry name" value="TPR-like_helical_dom_sf"/>
</dbReference>
<evidence type="ECO:0000256" key="3">
    <source>
        <dbReference type="ARBA" id="ARBA00022729"/>
    </source>
</evidence>
<dbReference type="Pfam" id="PF07980">
    <property type="entry name" value="SusD_RagB"/>
    <property type="match status" value="1"/>
</dbReference>
<dbReference type="InterPro" id="IPR033985">
    <property type="entry name" value="SusD-like_N"/>
</dbReference>
<dbReference type="Pfam" id="PF14322">
    <property type="entry name" value="SusD-like_3"/>
    <property type="match status" value="1"/>
</dbReference>
<evidence type="ECO:0000259" key="7">
    <source>
        <dbReference type="Pfam" id="PF07980"/>
    </source>
</evidence>
<evidence type="ECO:0000256" key="2">
    <source>
        <dbReference type="ARBA" id="ARBA00006275"/>
    </source>
</evidence>
<reference evidence="11" key="3">
    <citation type="submission" date="2021-07" db="EMBL/GenBank/DDBJ databases">
        <title>Comparative genomics of Bacteroides fragilis group isolates reveals species-dependent resistance mechanisms and validates clinical tools for resistance prediction.</title>
        <authorList>
            <person name="Wallace M.J."/>
            <person name="Jean S."/>
            <person name="Wallace M.A."/>
            <person name="Carey-Ann B.D."/>
            <person name="Dantas G."/>
        </authorList>
    </citation>
    <scope>NUCLEOTIDE SEQUENCE</scope>
    <source>
        <strain evidence="11">BJH_160</strain>
    </source>
</reference>
<evidence type="ECO:0000256" key="1">
    <source>
        <dbReference type="ARBA" id="ARBA00004442"/>
    </source>
</evidence>
<dbReference type="AlphaFoldDB" id="A0A174PJZ5"/>
<evidence type="ECO:0000313" key="12">
    <source>
        <dbReference type="Proteomes" id="UP000095576"/>
    </source>
</evidence>
<feature type="chain" id="PRO_5042683482" evidence="6">
    <location>
        <begin position="25"/>
        <end position="674"/>
    </location>
</feature>
<dbReference type="EMBL" id="JAHYQA010000007">
    <property type="protein sequence ID" value="MCE9238224.1"/>
    <property type="molecule type" value="Genomic_DNA"/>
</dbReference>
<comment type="similarity">
    <text evidence="2">Belongs to the SusD family.</text>
</comment>
<name>A0A174PJZ5_BACT4</name>
<evidence type="ECO:0000313" key="9">
    <source>
        <dbReference type="EMBL" id="CUP58968.1"/>
    </source>
</evidence>
<sequence length="674" mass="78270">MKKKHILLAIAFSIGLGVSLSSCSDYLSVERFFNDRQSEEKIFKSKQFTEEWLAKCYGLLNGSNIEYGLIKFTLSNYSDDIIFNESDGAVNYNALKFGQYDNGWVNDSYIRCYEGVRQASIMINNVDINEELTKEEILDKKAQARFLRAYFYWLLLRRYGPVPLIPDETISIDETYIGMSCPRATYDEVVDYIDKEMILAANDLPDRRDRQNIARATKGAALAVRAKVLLYSASPLNNPLPNDPDKFTDFVDDQGRILMSQTYDESKWARAAAAAKDVIDLGRYELHIADYQDKGDNTYPATVKPPYNAKYSTKNFPDGWANIDPFESYRSIFNGDLYANENEELIFTRGNNSLADQVNYLVRNQMPTFAGGENRHGLTAKQCDAYDMANGDAFNLQHFLDTCDASKRFVTEDEYKAGKYPQLRPNVWKEYANREPRFYASVAFSGAFWPFASAKDAEYRNQQIWYYRGNKEGRKNGSDKWIPTGIGMMKFINPNDCNTNNGKIYDKVDVAIRYADILLMYAEALNELTPGNSYEVTNWQGETMVVSRNTEEMSKAVSRVRIRAGMPDYEQEVYNDQTLFRKKLMHERQVEFMGENQRYHDLRRWKNVAIEESEQIYGCNVLMTEATKERFYERVRVENLQANFSRKMYFWPILERELQWNRRMTQAPGWETFD</sequence>
<proteinExistence type="inferred from homology"/>
<dbReference type="SUPFAM" id="SSF48452">
    <property type="entry name" value="TPR-like"/>
    <property type="match status" value="1"/>
</dbReference>
<keyword evidence="4" id="KW-0472">Membrane</keyword>
<gene>
    <name evidence="9" type="ORF">ERS852511_02591</name>
    <name evidence="10" type="ORF">GAN75_14155</name>
    <name evidence="11" type="ORF">K0H07_13840</name>
</gene>
<evidence type="ECO:0000256" key="4">
    <source>
        <dbReference type="ARBA" id="ARBA00023136"/>
    </source>
</evidence>
<dbReference type="Gene3D" id="1.25.40.390">
    <property type="match status" value="1"/>
</dbReference>
<dbReference type="EMBL" id="CZAP01000008">
    <property type="protein sequence ID" value="CUP58968.1"/>
    <property type="molecule type" value="Genomic_DNA"/>
</dbReference>
<organism evidence="9 12">
    <name type="scientific">Bacteroides thetaiotaomicron</name>
    <dbReference type="NCBI Taxonomy" id="818"/>
    <lineage>
        <taxon>Bacteria</taxon>
        <taxon>Pseudomonadati</taxon>
        <taxon>Bacteroidota</taxon>
        <taxon>Bacteroidia</taxon>
        <taxon>Bacteroidales</taxon>
        <taxon>Bacteroidaceae</taxon>
        <taxon>Bacteroides</taxon>
    </lineage>
</organism>
<dbReference type="PROSITE" id="PS51257">
    <property type="entry name" value="PROKAR_LIPOPROTEIN"/>
    <property type="match status" value="1"/>
</dbReference>
<feature type="signal peptide" evidence="6">
    <location>
        <begin position="1"/>
        <end position="24"/>
    </location>
</feature>
<evidence type="ECO:0000313" key="13">
    <source>
        <dbReference type="Proteomes" id="UP000436825"/>
    </source>
</evidence>
<dbReference type="InterPro" id="IPR012944">
    <property type="entry name" value="SusD_RagB_dom"/>
</dbReference>
<evidence type="ECO:0000256" key="6">
    <source>
        <dbReference type="SAM" id="SignalP"/>
    </source>
</evidence>